<evidence type="ECO:0000256" key="1">
    <source>
        <dbReference type="SAM" id="Phobius"/>
    </source>
</evidence>
<dbReference type="AlphaFoldDB" id="A0A3P5Y047"/>
<sequence>METARQRLLYLTSRSKARDITHLLILIAKSSLLFLIGSKVHQVIGSTYY</sequence>
<protein>
    <submittedName>
        <fullName evidence="2">Uncharacterized protein</fullName>
    </submittedName>
</protein>
<feature type="transmembrane region" description="Helical" evidence="1">
    <location>
        <begin position="20"/>
        <end position="40"/>
    </location>
</feature>
<organism evidence="2">
    <name type="scientific">Brassica campestris</name>
    <name type="common">Field mustard</name>
    <dbReference type="NCBI Taxonomy" id="3711"/>
    <lineage>
        <taxon>Eukaryota</taxon>
        <taxon>Viridiplantae</taxon>
        <taxon>Streptophyta</taxon>
        <taxon>Embryophyta</taxon>
        <taxon>Tracheophyta</taxon>
        <taxon>Spermatophyta</taxon>
        <taxon>Magnoliopsida</taxon>
        <taxon>eudicotyledons</taxon>
        <taxon>Gunneridae</taxon>
        <taxon>Pentapetalae</taxon>
        <taxon>rosids</taxon>
        <taxon>malvids</taxon>
        <taxon>Brassicales</taxon>
        <taxon>Brassicaceae</taxon>
        <taxon>Brassiceae</taxon>
        <taxon>Brassica</taxon>
    </lineage>
</organism>
<accession>A0A3P5Y047</accession>
<gene>
    <name evidence="2" type="ORF">BRAA09T38318Z</name>
</gene>
<keyword evidence="1" id="KW-0472">Membrane</keyword>
<keyword evidence="1" id="KW-1133">Transmembrane helix</keyword>
<keyword evidence="1" id="KW-0812">Transmembrane</keyword>
<dbReference type="EMBL" id="LR031568">
    <property type="protein sequence ID" value="VDC60707.1"/>
    <property type="molecule type" value="Genomic_DNA"/>
</dbReference>
<reference evidence="2" key="1">
    <citation type="submission" date="2018-11" db="EMBL/GenBank/DDBJ databases">
        <authorList>
            <consortium name="Genoscope - CEA"/>
            <person name="William W."/>
        </authorList>
    </citation>
    <scope>NUCLEOTIDE SEQUENCE</scope>
</reference>
<evidence type="ECO:0000313" key="2">
    <source>
        <dbReference type="EMBL" id="VDC60707.1"/>
    </source>
</evidence>
<name>A0A3P5Y047_BRACM</name>
<proteinExistence type="predicted"/>